<dbReference type="Proteomes" id="UP000240322">
    <property type="component" value="Unassembled WGS sequence"/>
</dbReference>
<accession>A0A2R6AVU6</accession>
<proteinExistence type="predicted"/>
<dbReference type="Gene3D" id="1.10.3210.10">
    <property type="entry name" value="Hypothetical protein af1432"/>
    <property type="match status" value="1"/>
</dbReference>
<dbReference type="EMBL" id="NEXE01000059">
    <property type="protein sequence ID" value="PSN90458.1"/>
    <property type="molecule type" value="Genomic_DNA"/>
</dbReference>
<keyword evidence="6" id="KW-0479">Metal-binding</keyword>
<sequence>MNRKTQCERVLAFTIAAGRLKRVTRTGWAVRALPNESVADHSYRTALLAATISRMVDAEVDYSKIVEMALIHDLAEAYIGDWDHETTGLVGRKTKSELEGTVIRRLLLELPKDVSERFSQLWEEYASERTFESKIVHLADKLEAAIQALEYRRSGMDRQIYEGFVKNLEELNLPKELEAVTKSFLEVLRHE</sequence>
<dbReference type="PANTHER" id="PTHR11845:SF13">
    <property type="entry name" value="5'-DEOXYNUCLEOTIDASE HDDC2"/>
    <property type="match status" value="1"/>
</dbReference>
<dbReference type="GO" id="GO:0002953">
    <property type="term" value="F:5'-deoxynucleotidase activity"/>
    <property type="evidence" value="ECO:0007669"/>
    <property type="project" value="UniProtKB-EC"/>
</dbReference>
<dbReference type="InterPro" id="IPR003607">
    <property type="entry name" value="HD/PDEase_dom"/>
</dbReference>
<evidence type="ECO:0000256" key="1">
    <source>
        <dbReference type="ARBA" id="ARBA00001638"/>
    </source>
</evidence>
<evidence type="ECO:0000256" key="4">
    <source>
        <dbReference type="ARBA" id="ARBA00011738"/>
    </source>
</evidence>
<dbReference type="GO" id="GO:0005737">
    <property type="term" value="C:cytoplasm"/>
    <property type="evidence" value="ECO:0007669"/>
    <property type="project" value="TreeGrafter"/>
</dbReference>
<protein>
    <recommendedName>
        <fullName evidence="5">5'-deoxynucleotidase</fullName>
        <ecNumber evidence="5">3.1.3.89</ecNumber>
    </recommendedName>
</protein>
<dbReference type="PANTHER" id="PTHR11845">
    <property type="entry name" value="5'-DEOXYNUCLEOTIDASE HDDC2"/>
    <property type="match status" value="1"/>
</dbReference>
<comment type="catalytic activity">
    <reaction evidence="1">
        <text>a 2'-deoxyribonucleoside 5'-phosphate + H2O = a 2'-deoxyribonucleoside + phosphate</text>
        <dbReference type="Rhea" id="RHEA:36167"/>
        <dbReference type="ChEBI" id="CHEBI:15377"/>
        <dbReference type="ChEBI" id="CHEBI:18274"/>
        <dbReference type="ChEBI" id="CHEBI:43474"/>
        <dbReference type="ChEBI" id="CHEBI:65317"/>
        <dbReference type="EC" id="3.1.3.89"/>
    </reaction>
</comment>
<dbReference type="SUPFAM" id="SSF109604">
    <property type="entry name" value="HD-domain/PDEase-like"/>
    <property type="match status" value="1"/>
</dbReference>
<gene>
    <name evidence="9" type="ORF">B9Q03_06800</name>
</gene>
<comment type="caution">
    <text evidence="9">The sequence shown here is derived from an EMBL/GenBank/DDBJ whole genome shotgun (WGS) entry which is preliminary data.</text>
</comment>
<dbReference type="Pfam" id="PF13023">
    <property type="entry name" value="HD_3"/>
    <property type="match status" value="1"/>
</dbReference>
<dbReference type="InterPro" id="IPR039356">
    <property type="entry name" value="YfbR/HDDC2"/>
</dbReference>
<comment type="cofactor">
    <cofactor evidence="2">
        <name>Mn(2+)</name>
        <dbReference type="ChEBI" id="CHEBI:29035"/>
    </cofactor>
</comment>
<feature type="domain" description="HD/PDEase" evidence="8">
    <location>
        <begin position="34"/>
        <end position="154"/>
    </location>
</feature>
<evidence type="ECO:0000256" key="5">
    <source>
        <dbReference type="ARBA" id="ARBA00012964"/>
    </source>
</evidence>
<evidence type="ECO:0000256" key="6">
    <source>
        <dbReference type="ARBA" id="ARBA00022723"/>
    </source>
</evidence>
<keyword evidence="7" id="KW-0378">Hydrolase</keyword>
<dbReference type="GO" id="GO:0046872">
    <property type="term" value="F:metal ion binding"/>
    <property type="evidence" value="ECO:0007669"/>
    <property type="project" value="UniProtKB-KW"/>
</dbReference>
<name>A0A2R6AVU6_9ARCH</name>
<dbReference type="SMART" id="SM00471">
    <property type="entry name" value="HDc"/>
    <property type="match status" value="1"/>
</dbReference>
<organism evidence="9 10">
    <name type="scientific">Candidatus Marsarchaeota G2 archaeon OSP_D</name>
    <dbReference type="NCBI Taxonomy" id="1978157"/>
    <lineage>
        <taxon>Archaea</taxon>
        <taxon>Candidatus Marsarchaeota</taxon>
        <taxon>Candidatus Marsarchaeota group 2</taxon>
    </lineage>
</organism>
<evidence type="ECO:0000259" key="8">
    <source>
        <dbReference type="SMART" id="SM00471"/>
    </source>
</evidence>
<evidence type="ECO:0000256" key="7">
    <source>
        <dbReference type="ARBA" id="ARBA00022801"/>
    </source>
</evidence>
<dbReference type="InterPro" id="IPR006674">
    <property type="entry name" value="HD_domain"/>
</dbReference>
<evidence type="ECO:0000256" key="2">
    <source>
        <dbReference type="ARBA" id="ARBA00001936"/>
    </source>
</evidence>
<comment type="cofactor">
    <cofactor evidence="3">
        <name>Co(2+)</name>
        <dbReference type="ChEBI" id="CHEBI:48828"/>
    </cofactor>
</comment>
<reference evidence="9 10" key="1">
    <citation type="submission" date="2017-04" db="EMBL/GenBank/DDBJ databases">
        <title>Novel microbial lineages endemic to geothermal iron-oxide mats fill important gaps in the evolutionary history of Archaea.</title>
        <authorList>
            <person name="Jay Z.J."/>
            <person name="Beam J.P."/>
            <person name="Dlakic M."/>
            <person name="Rusch D.B."/>
            <person name="Kozubal M.A."/>
            <person name="Inskeep W.P."/>
        </authorList>
    </citation>
    <scope>NUCLEOTIDE SEQUENCE [LARGE SCALE GENOMIC DNA]</scope>
    <source>
        <strain evidence="9">OSP_D</strain>
    </source>
</reference>
<comment type="subunit">
    <text evidence="4">Homodimer.</text>
</comment>
<dbReference type="EC" id="3.1.3.89" evidence="5"/>
<dbReference type="AlphaFoldDB" id="A0A2R6AVU6"/>
<dbReference type="CDD" id="cd00077">
    <property type="entry name" value="HDc"/>
    <property type="match status" value="1"/>
</dbReference>
<evidence type="ECO:0000313" key="10">
    <source>
        <dbReference type="Proteomes" id="UP000240322"/>
    </source>
</evidence>
<evidence type="ECO:0000313" key="9">
    <source>
        <dbReference type="EMBL" id="PSN90458.1"/>
    </source>
</evidence>
<evidence type="ECO:0000256" key="3">
    <source>
        <dbReference type="ARBA" id="ARBA00001941"/>
    </source>
</evidence>